<dbReference type="Proteomes" id="UP001341840">
    <property type="component" value="Unassembled WGS sequence"/>
</dbReference>
<feature type="region of interest" description="Disordered" evidence="1">
    <location>
        <begin position="1"/>
        <end position="110"/>
    </location>
</feature>
<evidence type="ECO:0000313" key="3">
    <source>
        <dbReference type="Proteomes" id="UP001341840"/>
    </source>
</evidence>
<protein>
    <submittedName>
        <fullName evidence="2">Uncharacterized protein</fullName>
    </submittedName>
</protein>
<evidence type="ECO:0000313" key="2">
    <source>
        <dbReference type="EMBL" id="MED6122757.1"/>
    </source>
</evidence>
<feature type="compositionally biased region" description="Gly residues" evidence="1">
    <location>
        <begin position="1"/>
        <end position="22"/>
    </location>
</feature>
<proteinExistence type="predicted"/>
<comment type="caution">
    <text evidence="2">The sequence shown here is derived from an EMBL/GenBank/DDBJ whole genome shotgun (WGS) entry which is preliminary data.</text>
</comment>
<accession>A0ABU6RFF2</accession>
<gene>
    <name evidence="2" type="ORF">PIB30_042885</name>
</gene>
<keyword evidence="3" id="KW-1185">Reference proteome</keyword>
<reference evidence="2 3" key="1">
    <citation type="journal article" date="2023" name="Plants (Basel)">
        <title>Bridging the Gap: Combining Genomics and Transcriptomics Approaches to Understand Stylosanthes scabra, an Orphan Legume from the Brazilian Caatinga.</title>
        <authorList>
            <person name="Ferreira-Neto J.R.C."/>
            <person name="da Silva M.D."/>
            <person name="Binneck E."/>
            <person name="de Melo N.F."/>
            <person name="da Silva R.H."/>
            <person name="de Melo A.L.T.M."/>
            <person name="Pandolfi V."/>
            <person name="Bustamante F.O."/>
            <person name="Brasileiro-Vidal A.C."/>
            <person name="Benko-Iseppon A.M."/>
        </authorList>
    </citation>
    <scope>NUCLEOTIDE SEQUENCE [LARGE SCALE GENOMIC DNA]</scope>
    <source>
        <tissue evidence="2">Leaves</tissue>
    </source>
</reference>
<feature type="compositionally biased region" description="Low complexity" evidence="1">
    <location>
        <begin position="23"/>
        <end position="42"/>
    </location>
</feature>
<sequence>MAGRGTARGTGRGSVRGTGRGHGTSTPSSTASPSTSATPGSTQVTSSPSPYLVVLNPEYHGPPLPPPPPIPPTMPEWVPPPPPEDLTTPPPPTQQDVSSEQDPSEPTVPAIQSNAKEKIAPDGMGGFFPKHNNCTKEITSVIKLMYDEAWPNWKAIPAATRARMFDKWAIIP</sequence>
<dbReference type="EMBL" id="JASCZI010030455">
    <property type="protein sequence ID" value="MED6122757.1"/>
    <property type="molecule type" value="Genomic_DNA"/>
</dbReference>
<organism evidence="2 3">
    <name type="scientific">Stylosanthes scabra</name>
    <dbReference type="NCBI Taxonomy" id="79078"/>
    <lineage>
        <taxon>Eukaryota</taxon>
        <taxon>Viridiplantae</taxon>
        <taxon>Streptophyta</taxon>
        <taxon>Embryophyta</taxon>
        <taxon>Tracheophyta</taxon>
        <taxon>Spermatophyta</taxon>
        <taxon>Magnoliopsida</taxon>
        <taxon>eudicotyledons</taxon>
        <taxon>Gunneridae</taxon>
        <taxon>Pentapetalae</taxon>
        <taxon>rosids</taxon>
        <taxon>fabids</taxon>
        <taxon>Fabales</taxon>
        <taxon>Fabaceae</taxon>
        <taxon>Papilionoideae</taxon>
        <taxon>50 kb inversion clade</taxon>
        <taxon>dalbergioids sensu lato</taxon>
        <taxon>Dalbergieae</taxon>
        <taxon>Pterocarpus clade</taxon>
        <taxon>Stylosanthes</taxon>
    </lineage>
</organism>
<evidence type="ECO:0000256" key="1">
    <source>
        <dbReference type="SAM" id="MobiDB-lite"/>
    </source>
</evidence>
<feature type="compositionally biased region" description="Pro residues" evidence="1">
    <location>
        <begin position="60"/>
        <end position="93"/>
    </location>
</feature>
<name>A0ABU6RFF2_9FABA</name>